<feature type="domain" description="FBD" evidence="2">
    <location>
        <begin position="372"/>
        <end position="450"/>
    </location>
</feature>
<evidence type="ECO:0000259" key="2">
    <source>
        <dbReference type="SMART" id="SM00579"/>
    </source>
</evidence>
<sequence>MDLSGCRDIISSLPEAISCHILSFLPTKEAASTSVLSKKWRYLFAFVPNLDLDESVYLNPENETEVSSSFMDFVDRVLALQGNSPLHKFSLKIGDGVEPDRIIPWINNVLERGVSDLDLHVYLETEFVFPSEMFLSKTLVRLKLMLYPLLEFEDVYLPKLKTLYIDSCYFEKYGIGLTKLLSGCPILEDLVLDDIPWCTWDFASVSVPTLKRLTLSTQVRDEFPKSVSIDTPNLVYLKFTDTVAGKYPKVNFDSLVEAHIDLRLLQGHQGYGENDMVGNATDFIMRICNVKTLYLSSNTLQVLTYSCDAIPIFNNLTHLTIESNPEVGWQSLPGLLKNSPNLETLIFQGLIHKATDKCGDVCLCKPREEIRSCLASSPVKVIKILKFGEISDDMEKQREQIKYFLETMPNLEKMILYYNTTSVEDVTEVSSRLQRLVSKLASSTCIVQLISDNLSLSSTVSTNGLLCF</sequence>
<dbReference type="InterPro" id="IPR001810">
    <property type="entry name" value="F-box_dom"/>
</dbReference>
<dbReference type="PANTHER" id="PTHR31293">
    <property type="entry name" value="RNI-LIKE SUPERFAMILY PROTEIN"/>
    <property type="match status" value="1"/>
</dbReference>
<name>A0A178UTN0_ARATH</name>
<dbReference type="Proteomes" id="UP000078284">
    <property type="component" value="Chromosome 4"/>
</dbReference>
<evidence type="ECO:0000313" key="4">
    <source>
        <dbReference type="Proteomes" id="UP000078284"/>
    </source>
</evidence>
<organism evidence="3 4">
    <name type="scientific">Arabidopsis thaliana</name>
    <name type="common">Mouse-ear cress</name>
    <dbReference type="NCBI Taxonomy" id="3702"/>
    <lineage>
        <taxon>Eukaryota</taxon>
        <taxon>Viridiplantae</taxon>
        <taxon>Streptophyta</taxon>
        <taxon>Embryophyta</taxon>
        <taxon>Tracheophyta</taxon>
        <taxon>Spermatophyta</taxon>
        <taxon>Magnoliopsida</taxon>
        <taxon>eudicotyledons</taxon>
        <taxon>Gunneridae</taxon>
        <taxon>Pentapetalae</taxon>
        <taxon>rosids</taxon>
        <taxon>malvids</taxon>
        <taxon>Brassicales</taxon>
        <taxon>Brassicaceae</taxon>
        <taxon>Camelineae</taxon>
        <taxon>Arabidopsis</taxon>
    </lineage>
</organism>
<dbReference type="SMART" id="SM00256">
    <property type="entry name" value="FBOX"/>
    <property type="match status" value="1"/>
</dbReference>
<comment type="caution">
    <text evidence="3">The sequence shown here is derived from an EMBL/GenBank/DDBJ whole genome shotgun (WGS) entry which is preliminary data.</text>
</comment>
<dbReference type="SUPFAM" id="SSF81383">
    <property type="entry name" value="F-box domain"/>
    <property type="match status" value="1"/>
</dbReference>
<dbReference type="CDD" id="cd22160">
    <property type="entry name" value="F-box_AtFBL13-like"/>
    <property type="match status" value="1"/>
</dbReference>
<dbReference type="Gene3D" id="3.80.10.10">
    <property type="entry name" value="Ribonuclease Inhibitor"/>
    <property type="match status" value="1"/>
</dbReference>
<dbReference type="Pfam" id="PF00646">
    <property type="entry name" value="F-box"/>
    <property type="match status" value="1"/>
</dbReference>
<feature type="domain" description="F-box" evidence="1">
    <location>
        <begin position="13"/>
        <end position="52"/>
    </location>
</feature>
<proteinExistence type="predicted"/>
<dbReference type="InterPro" id="IPR006566">
    <property type="entry name" value="FBD"/>
</dbReference>
<evidence type="ECO:0008006" key="5">
    <source>
        <dbReference type="Google" id="ProtNLM"/>
    </source>
</evidence>
<gene>
    <name evidence="3" type="ordered locus">AXX17_At4g16140</name>
</gene>
<protein>
    <recommendedName>
        <fullName evidence="5">F-box domain-containing protein</fullName>
    </recommendedName>
</protein>
<dbReference type="InterPro" id="IPR055294">
    <property type="entry name" value="FBL60-like"/>
</dbReference>
<dbReference type="EMBL" id="LUHQ01000004">
    <property type="protein sequence ID" value="OAO96707.1"/>
    <property type="molecule type" value="Genomic_DNA"/>
</dbReference>
<reference evidence="4" key="1">
    <citation type="journal article" date="2016" name="Proc. Natl. Acad. Sci. U.S.A.">
        <title>Chromosome-level assembly of Arabidopsis thaliana Ler reveals the extent of translocation and inversion polymorphisms.</title>
        <authorList>
            <person name="Zapata L."/>
            <person name="Ding J."/>
            <person name="Willing E.M."/>
            <person name="Hartwig B."/>
            <person name="Bezdan D."/>
            <person name="Jiao W.B."/>
            <person name="Patel V."/>
            <person name="Velikkakam James G."/>
            <person name="Koornneef M."/>
            <person name="Ossowski S."/>
            <person name="Schneeberger K."/>
        </authorList>
    </citation>
    <scope>NUCLEOTIDE SEQUENCE [LARGE SCALE GENOMIC DNA]</scope>
    <source>
        <strain evidence="4">cv. Landsberg erecta</strain>
    </source>
</reference>
<evidence type="ECO:0000313" key="3">
    <source>
        <dbReference type="EMBL" id="OAO96707.1"/>
    </source>
</evidence>
<dbReference type="SMART" id="SM00579">
    <property type="entry name" value="FBD"/>
    <property type="match status" value="1"/>
</dbReference>
<dbReference type="InterPro" id="IPR053781">
    <property type="entry name" value="F-box_AtFBL13-like"/>
</dbReference>
<accession>A0A178UTN0</accession>
<dbReference type="InterPro" id="IPR036047">
    <property type="entry name" value="F-box-like_dom_sf"/>
</dbReference>
<evidence type="ECO:0000259" key="1">
    <source>
        <dbReference type="SMART" id="SM00256"/>
    </source>
</evidence>
<dbReference type="Gene3D" id="1.20.1280.50">
    <property type="match status" value="1"/>
</dbReference>
<dbReference type="InterPro" id="IPR032675">
    <property type="entry name" value="LRR_dom_sf"/>
</dbReference>
<dbReference type="Pfam" id="PF24758">
    <property type="entry name" value="LRR_At5g56370"/>
    <property type="match status" value="1"/>
</dbReference>
<dbReference type="ExpressionAtlas" id="A0A178UTN0">
    <property type="expression patterns" value="baseline and differential"/>
</dbReference>
<dbReference type="PANTHER" id="PTHR31293:SF12">
    <property type="entry name" value="RNI-LIKE SUPERFAMILY PROTEIN"/>
    <property type="match status" value="1"/>
</dbReference>
<dbReference type="AlphaFoldDB" id="A0A178UTN0"/>
<dbReference type="SUPFAM" id="SSF52047">
    <property type="entry name" value="RNI-like"/>
    <property type="match status" value="1"/>
</dbReference>
<dbReference type="InterPro" id="IPR055411">
    <property type="entry name" value="LRR_FXL15/At3g58940/PEG3-like"/>
</dbReference>